<sequence length="238" mass="26656">MSIHINAKRNDIARRVILSGDPLRMKYMAYKYLTDVKEVSNVRNESYYTGVYKGKRITFGSHGMGAHSAGTYATELIVEYGVDLIIRCGSASSYKPEINVLDTAIITRAYSDNLAISRLTNNELSHIYYPNKLVVDSLVDSASRLGKKYSLLSVHSADVFYSNRSIPDTISETQSDIVDAESFAIFAVAKKFDKKAAAVLQISDNLPKMEYSDSITREQKFTDIFEIALDMIAQDNFL</sequence>
<evidence type="ECO:0000256" key="1">
    <source>
        <dbReference type="ARBA" id="ARBA00011888"/>
    </source>
</evidence>
<proteinExistence type="predicted"/>
<name>A0A953NE87_9MOLU</name>
<keyword evidence="6" id="KW-1185">Reference proteome</keyword>
<dbReference type="Gene3D" id="3.40.50.1580">
    <property type="entry name" value="Nucleoside phosphorylase domain"/>
    <property type="match status" value="1"/>
</dbReference>
<accession>A0A953NE87</accession>
<evidence type="ECO:0000256" key="2">
    <source>
        <dbReference type="ARBA" id="ARBA00021980"/>
    </source>
</evidence>
<evidence type="ECO:0000313" key="6">
    <source>
        <dbReference type="Proteomes" id="UP000772186"/>
    </source>
</evidence>
<dbReference type="GO" id="GO:0004850">
    <property type="term" value="F:uridine phosphorylase activity"/>
    <property type="evidence" value="ECO:0007669"/>
    <property type="project" value="UniProtKB-EC"/>
</dbReference>
<gene>
    <name evidence="5" type="ORF">LAD73_01220</name>
</gene>
<dbReference type="PANTHER" id="PTHR43691">
    <property type="entry name" value="URIDINE PHOSPHORYLASE"/>
    <property type="match status" value="1"/>
</dbReference>
<dbReference type="EMBL" id="JAIQBY010000006">
    <property type="protein sequence ID" value="MBZ4195338.1"/>
    <property type="molecule type" value="Genomic_DNA"/>
</dbReference>
<dbReference type="AlphaFoldDB" id="A0A953NE87"/>
<dbReference type="InterPro" id="IPR000845">
    <property type="entry name" value="Nucleoside_phosphorylase_d"/>
</dbReference>
<evidence type="ECO:0000313" key="5">
    <source>
        <dbReference type="EMBL" id="MBZ4195338.1"/>
    </source>
</evidence>
<dbReference type="SUPFAM" id="SSF53167">
    <property type="entry name" value="Purine and uridine phosphorylases"/>
    <property type="match status" value="1"/>
</dbReference>
<dbReference type="GO" id="GO:0005829">
    <property type="term" value="C:cytosol"/>
    <property type="evidence" value="ECO:0007669"/>
    <property type="project" value="TreeGrafter"/>
</dbReference>
<dbReference type="PANTHER" id="PTHR43691:SF11">
    <property type="entry name" value="FI09636P-RELATED"/>
    <property type="match status" value="1"/>
</dbReference>
<comment type="catalytic activity">
    <reaction evidence="3">
        <text>uridine + phosphate = alpha-D-ribose 1-phosphate + uracil</text>
        <dbReference type="Rhea" id="RHEA:24388"/>
        <dbReference type="ChEBI" id="CHEBI:16704"/>
        <dbReference type="ChEBI" id="CHEBI:17568"/>
        <dbReference type="ChEBI" id="CHEBI:43474"/>
        <dbReference type="ChEBI" id="CHEBI:57720"/>
        <dbReference type="EC" id="2.4.2.3"/>
    </reaction>
</comment>
<protein>
    <recommendedName>
        <fullName evidence="2">Uridine phosphorylase</fullName>
        <ecNumber evidence="1">2.4.2.3</ecNumber>
    </recommendedName>
</protein>
<comment type="caution">
    <text evidence="5">The sequence shown here is derived from an EMBL/GenBank/DDBJ whole genome shotgun (WGS) entry which is preliminary data.</text>
</comment>
<organism evidence="5 6">
    <name type="scientific">Mycoplasma tauri</name>
    <dbReference type="NCBI Taxonomy" id="547987"/>
    <lineage>
        <taxon>Bacteria</taxon>
        <taxon>Bacillati</taxon>
        <taxon>Mycoplasmatota</taxon>
        <taxon>Mollicutes</taxon>
        <taxon>Mycoplasmataceae</taxon>
        <taxon>Mycoplasma</taxon>
    </lineage>
</organism>
<dbReference type="InterPro" id="IPR035994">
    <property type="entry name" value="Nucleoside_phosphorylase_sf"/>
</dbReference>
<dbReference type="RefSeq" id="WP_223644497.1">
    <property type="nucleotide sequence ID" value="NZ_JAIQBY010000006.1"/>
</dbReference>
<reference evidence="5 6" key="1">
    <citation type="submission" date="2021-09" db="EMBL/GenBank/DDBJ databases">
        <title>WGS of Mycoplasma sp. Zaradi2 strains.</title>
        <authorList>
            <person name="Spergser J."/>
        </authorList>
    </citation>
    <scope>NUCLEOTIDE SEQUENCE [LARGE SCALE GENOMIC DNA]</scope>
    <source>
        <strain evidence="5 6">1331</strain>
    </source>
</reference>
<dbReference type="EC" id="2.4.2.3" evidence="1"/>
<dbReference type="Proteomes" id="UP000772186">
    <property type="component" value="Unassembled WGS sequence"/>
</dbReference>
<evidence type="ECO:0000259" key="4">
    <source>
        <dbReference type="Pfam" id="PF01048"/>
    </source>
</evidence>
<evidence type="ECO:0000256" key="3">
    <source>
        <dbReference type="ARBA" id="ARBA00048447"/>
    </source>
</evidence>
<dbReference type="GO" id="GO:0004731">
    <property type="term" value="F:purine-nucleoside phosphorylase activity"/>
    <property type="evidence" value="ECO:0007669"/>
    <property type="project" value="TreeGrafter"/>
</dbReference>
<feature type="domain" description="Nucleoside phosphorylase" evidence="4">
    <location>
        <begin position="15"/>
        <end position="209"/>
    </location>
</feature>
<dbReference type="GO" id="GO:0006152">
    <property type="term" value="P:purine nucleoside catabolic process"/>
    <property type="evidence" value="ECO:0007669"/>
    <property type="project" value="TreeGrafter"/>
</dbReference>
<dbReference type="Pfam" id="PF01048">
    <property type="entry name" value="PNP_UDP_1"/>
    <property type="match status" value="1"/>
</dbReference>